<dbReference type="EMBL" id="CP001089">
    <property type="protein sequence ID" value="ACD94845.1"/>
    <property type="molecule type" value="Genomic_DNA"/>
</dbReference>
<name>B3E6M0_TRIL1</name>
<evidence type="ECO:0000313" key="2">
    <source>
        <dbReference type="Proteomes" id="UP000002420"/>
    </source>
</evidence>
<evidence type="ECO:0000313" key="1">
    <source>
        <dbReference type="EMBL" id="ACD94845.1"/>
    </source>
</evidence>
<dbReference type="STRING" id="398767.Glov_1123"/>
<dbReference type="KEGG" id="glo:Glov_1123"/>
<keyword evidence="2" id="KW-1185">Reference proteome</keyword>
<dbReference type="HOGENOM" id="CLU_2752078_0_0_7"/>
<organism evidence="1 2">
    <name type="scientific">Trichlorobacter lovleyi (strain ATCC BAA-1151 / DSM 17278 / SZ)</name>
    <name type="common">Geobacter lovleyi</name>
    <dbReference type="NCBI Taxonomy" id="398767"/>
    <lineage>
        <taxon>Bacteria</taxon>
        <taxon>Pseudomonadati</taxon>
        <taxon>Thermodesulfobacteriota</taxon>
        <taxon>Desulfuromonadia</taxon>
        <taxon>Geobacterales</taxon>
        <taxon>Geobacteraceae</taxon>
        <taxon>Trichlorobacter</taxon>
    </lineage>
</organism>
<dbReference type="AlphaFoldDB" id="B3E6M0"/>
<proteinExistence type="predicted"/>
<dbReference type="RefSeq" id="WP_012469194.1">
    <property type="nucleotide sequence ID" value="NC_010814.1"/>
</dbReference>
<protein>
    <submittedName>
        <fullName evidence="1">Uncharacterized protein</fullName>
    </submittedName>
</protein>
<accession>B3E6M0</accession>
<sequence length="70" mass="8017">MIYPNSPEVELRSLINILERETYDFAVEFIDLPRDEQLDRISDLRVLTLTIKQISDEEAGCCQKDSGAAE</sequence>
<dbReference type="Proteomes" id="UP000002420">
    <property type="component" value="Chromosome"/>
</dbReference>
<reference evidence="1 2" key="1">
    <citation type="submission" date="2008-05" db="EMBL/GenBank/DDBJ databases">
        <title>Complete sequence of chromosome of Geobacter lovleyi SZ.</title>
        <authorList>
            <consortium name="US DOE Joint Genome Institute"/>
            <person name="Lucas S."/>
            <person name="Copeland A."/>
            <person name="Lapidus A."/>
            <person name="Glavina del Rio T."/>
            <person name="Dalin E."/>
            <person name="Tice H."/>
            <person name="Bruce D."/>
            <person name="Goodwin L."/>
            <person name="Pitluck S."/>
            <person name="Chertkov O."/>
            <person name="Meincke L."/>
            <person name="Brettin T."/>
            <person name="Detter J.C."/>
            <person name="Han C."/>
            <person name="Tapia R."/>
            <person name="Kuske C.R."/>
            <person name="Schmutz J."/>
            <person name="Larimer F."/>
            <person name="Land M."/>
            <person name="Hauser L."/>
            <person name="Kyrpides N."/>
            <person name="Mikhailova N."/>
            <person name="Sung Y."/>
            <person name="Fletcher K.E."/>
            <person name="Ritalahti K.M."/>
            <person name="Loeffler F.E."/>
            <person name="Richardson P."/>
        </authorList>
    </citation>
    <scope>NUCLEOTIDE SEQUENCE [LARGE SCALE GENOMIC DNA]</scope>
    <source>
        <strain evidence="2">ATCC BAA-1151 / DSM 17278 / SZ</strain>
    </source>
</reference>
<gene>
    <name evidence="1" type="ordered locus">Glov_1123</name>
</gene>